<dbReference type="OMA" id="CGATEEY"/>
<keyword evidence="2" id="KW-0732">Signal</keyword>
<sequence>MQAGGTKCPPGLCCSLSGWCGATEEYCREGWCQSQCKSNLTPHNNSLMAKRECGYQGCYKKCPPGSCCSRWGWCGTTEEFCTKYFCQDQCAPPPAPPPPPPYAPGRCGMQADGRKCPPGLCCSSSGWCGTTKHYCAKEWCQSQSKSTTLTSFVIESLLLNGTVSS</sequence>
<dbReference type="InterPro" id="IPR036861">
    <property type="entry name" value="Endochitinase-like_sf"/>
</dbReference>
<dbReference type="SMART" id="SM00270">
    <property type="entry name" value="ChtBD1"/>
    <property type="match status" value="3"/>
</dbReference>
<dbReference type="PANTHER" id="PTHR47849">
    <property type="entry name" value="CHITIN-BINDING LECTIN 1"/>
    <property type="match status" value="1"/>
</dbReference>
<dbReference type="InterPro" id="IPR001002">
    <property type="entry name" value="Chitin-bd_1"/>
</dbReference>
<feature type="disulfide bond" evidence="4">
    <location>
        <begin position="86"/>
        <end position="90"/>
    </location>
</feature>
<reference evidence="6 7" key="2">
    <citation type="journal article" date="2017" name="Genome Biol.">
        <title>New reference genome sequences of hot pepper reveal the massive evolution of plant disease-resistance genes by retroduplication.</title>
        <authorList>
            <person name="Kim S."/>
            <person name="Park J."/>
            <person name="Yeom S.I."/>
            <person name="Kim Y.M."/>
            <person name="Seo E."/>
            <person name="Kim K.T."/>
            <person name="Kim M.S."/>
            <person name="Lee J.M."/>
            <person name="Cheong K."/>
            <person name="Shin H.S."/>
            <person name="Kim S.B."/>
            <person name="Han K."/>
            <person name="Lee J."/>
            <person name="Park M."/>
            <person name="Lee H.A."/>
            <person name="Lee H.Y."/>
            <person name="Lee Y."/>
            <person name="Oh S."/>
            <person name="Lee J.H."/>
            <person name="Choi E."/>
            <person name="Choi E."/>
            <person name="Lee S.E."/>
            <person name="Jeon J."/>
            <person name="Kim H."/>
            <person name="Choi G."/>
            <person name="Song H."/>
            <person name="Lee J."/>
            <person name="Lee S.C."/>
            <person name="Kwon J.K."/>
            <person name="Lee H.Y."/>
            <person name="Koo N."/>
            <person name="Hong Y."/>
            <person name="Kim R.W."/>
            <person name="Kang W.H."/>
            <person name="Huh J.H."/>
            <person name="Kang B.C."/>
            <person name="Yang T.J."/>
            <person name="Lee Y.H."/>
            <person name="Bennetzen J.L."/>
            <person name="Choi D."/>
        </authorList>
    </citation>
    <scope>NUCLEOTIDE SEQUENCE [LARGE SCALE GENOMIC DNA]</scope>
    <source>
        <strain evidence="7">cv. CM334</strain>
    </source>
</reference>
<dbReference type="Gene3D" id="3.30.60.10">
    <property type="entry name" value="Endochitinase-like"/>
    <property type="match status" value="3"/>
</dbReference>
<evidence type="ECO:0000256" key="2">
    <source>
        <dbReference type="ARBA" id="ARBA00022729"/>
    </source>
</evidence>
<dbReference type="SMR" id="A0A2G3A2F9"/>
<evidence type="ECO:0000259" key="5">
    <source>
        <dbReference type="PROSITE" id="PS50941"/>
    </source>
</evidence>
<feature type="disulfide bond" evidence="4">
    <location>
        <begin position="67"/>
        <end position="81"/>
    </location>
</feature>
<dbReference type="SUPFAM" id="SSF57016">
    <property type="entry name" value="Plant lectins/antimicrobial peptides"/>
    <property type="match status" value="3"/>
</dbReference>
<comment type="caution">
    <text evidence="4">Lacks conserved residue(s) required for the propagation of feature annotation.</text>
</comment>
<comment type="caution">
    <text evidence="6">The sequence shown here is derived from an EMBL/GenBank/DDBJ whole genome shotgun (WGS) entry which is preliminary data.</text>
</comment>
<feature type="domain" description="Chitin-binding type-1" evidence="5">
    <location>
        <begin position="50"/>
        <end position="92"/>
    </location>
</feature>
<feature type="disulfide bond" evidence="4">
    <location>
        <begin position="8"/>
        <end position="20"/>
    </location>
</feature>
<keyword evidence="7" id="KW-1185">Reference proteome</keyword>
<dbReference type="InterPro" id="IPR018371">
    <property type="entry name" value="Chitin-binding_1_CS"/>
</dbReference>
<dbReference type="PANTHER" id="PTHR47849:SF8">
    <property type="entry name" value="LECTIN"/>
    <property type="match status" value="1"/>
</dbReference>
<proteinExistence type="predicted"/>
<dbReference type="OrthoDB" id="1193027at2759"/>
<keyword evidence="1 4" id="KW-0147">Chitin-binding</keyword>
<feature type="disulfide bond" evidence="4">
    <location>
        <begin position="62"/>
        <end position="74"/>
    </location>
</feature>
<reference evidence="6 7" key="1">
    <citation type="journal article" date="2014" name="Nat. Genet.">
        <title>Genome sequence of the hot pepper provides insights into the evolution of pungency in Capsicum species.</title>
        <authorList>
            <person name="Kim S."/>
            <person name="Park M."/>
            <person name="Yeom S.I."/>
            <person name="Kim Y.M."/>
            <person name="Lee J.M."/>
            <person name="Lee H.A."/>
            <person name="Seo E."/>
            <person name="Choi J."/>
            <person name="Cheong K."/>
            <person name="Kim K.T."/>
            <person name="Jung K."/>
            <person name="Lee G.W."/>
            <person name="Oh S.K."/>
            <person name="Bae C."/>
            <person name="Kim S.B."/>
            <person name="Lee H.Y."/>
            <person name="Kim S.Y."/>
            <person name="Kim M.S."/>
            <person name="Kang B.C."/>
            <person name="Jo Y.D."/>
            <person name="Yang H.B."/>
            <person name="Jeong H.J."/>
            <person name="Kang W.H."/>
            <person name="Kwon J.K."/>
            <person name="Shin C."/>
            <person name="Lim J.Y."/>
            <person name="Park J.H."/>
            <person name="Huh J.H."/>
            <person name="Kim J.S."/>
            <person name="Kim B.D."/>
            <person name="Cohen O."/>
            <person name="Paran I."/>
            <person name="Suh M.C."/>
            <person name="Lee S.B."/>
            <person name="Kim Y.K."/>
            <person name="Shin Y."/>
            <person name="Noh S.J."/>
            <person name="Park J."/>
            <person name="Seo Y.S."/>
            <person name="Kwon S.Y."/>
            <person name="Kim H.A."/>
            <person name="Park J.M."/>
            <person name="Kim H.J."/>
            <person name="Choi S.B."/>
            <person name="Bosland P.W."/>
            <person name="Reeves G."/>
            <person name="Jo S.H."/>
            <person name="Lee B.W."/>
            <person name="Cho H.T."/>
            <person name="Choi H.S."/>
            <person name="Lee M.S."/>
            <person name="Yu Y."/>
            <person name="Do Choi Y."/>
            <person name="Park B.S."/>
            <person name="van Deynze A."/>
            <person name="Ashrafi H."/>
            <person name="Hill T."/>
            <person name="Kim W.T."/>
            <person name="Pai H.S."/>
            <person name="Ahn H.K."/>
            <person name="Yeam I."/>
            <person name="Giovannoni J.J."/>
            <person name="Rose J.K."/>
            <person name="Sorensen I."/>
            <person name="Lee S.J."/>
            <person name="Kim R.W."/>
            <person name="Choi I.Y."/>
            <person name="Choi B.S."/>
            <person name="Lim J.S."/>
            <person name="Lee Y.H."/>
            <person name="Choi D."/>
        </authorList>
    </citation>
    <scope>NUCLEOTIDE SEQUENCE [LARGE SCALE GENOMIC DNA]</scope>
    <source>
        <strain evidence="7">cv. CM334</strain>
    </source>
</reference>
<evidence type="ECO:0000256" key="4">
    <source>
        <dbReference type="PROSITE-ProRule" id="PRU00261"/>
    </source>
</evidence>
<protein>
    <recommendedName>
        <fullName evidence="5">Chitin-binding type-1 domain-containing protein</fullName>
    </recommendedName>
</protein>
<dbReference type="PROSITE" id="PS00026">
    <property type="entry name" value="CHIT_BIND_I_1"/>
    <property type="match status" value="2"/>
</dbReference>
<dbReference type="STRING" id="4072.A0A2G3A2F9"/>
<dbReference type="GO" id="GO:0008061">
    <property type="term" value="F:chitin binding"/>
    <property type="evidence" value="ECO:0007669"/>
    <property type="project" value="UniProtKB-UniRule"/>
</dbReference>
<dbReference type="PROSITE" id="PS50941">
    <property type="entry name" value="CHIT_BIND_I_2"/>
    <property type="match status" value="3"/>
</dbReference>
<accession>A0A2G3A2F9</accession>
<dbReference type="Proteomes" id="UP000222542">
    <property type="component" value="Unassembled WGS sequence"/>
</dbReference>
<feature type="disulfide bond" evidence="4">
    <location>
        <begin position="121"/>
        <end position="135"/>
    </location>
</feature>
<dbReference type="AlphaFoldDB" id="A0A2G3A2F9"/>
<gene>
    <name evidence="6" type="ORF">T459_10477</name>
</gene>
<name>A0A2G3A2F9_CAPAN</name>
<feature type="disulfide bond" evidence="4">
    <location>
        <begin position="32"/>
        <end position="36"/>
    </location>
</feature>
<organism evidence="6 7">
    <name type="scientific">Capsicum annuum</name>
    <name type="common">Capsicum pepper</name>
    <dbReference type="NCBI Taxonomy" id="4072"/>
    <lineage>
        <taxon>Eukaryota</taxon>
        <taxon>Viridiplantae</taxon>
        <taxon>Streptophyta</taxon>
        <taxon>Embryophyta</taxon>
        <taxon>Tracheophyta</taxon>
        <taxon>Spermatophyta</taxon>
        <taxon>Magnoliopsida</taxon>
        <taxon>eudicotyledons</taxon>
        <taxon>Gunneridae</taxon>
        <taxon>Pentapetalae</taxon>
        <taxon>asterids</taxon>
        <taxon>lamiids</taxon>
        <taxon>Solanales</taxon>
        <taxon>Solanaceae</taxon>
        <taxon>Solanoideae</taxon>
        <taxon>Capsiceae</taxon>
        <taxon>Capsicum</taxon>
    </lineage>
</organism>
<keyword evidence="3 4" id="KW-1015">Disulfide bond</keyword>
<evidence type="ECO:0000313" key="6">
    <source>
        <dbReference type="EMBL" id="PHT88371.1"/>
    </source>
</evidence>
<evidence type="ECO:0000256" key="3">
    <source>
        <dbReference type="ARBA" id="ARBA00023157"/>
    </source>
</evidence>
<feature type="disulfide bond" evidence="4">
    <location>
        <begin position="107"/>
        <end position="122"/>
    </location>
</feature>
<feature type="domain" description="Chitin-binding type-1" evidence="5">
    <location>
        <begin position="104"/>
        <end position="146"/>
    </location>
</feature>
<dbReference type="EMBL" id="AYRZ02000003">
    <property type="protein sequence ID" value="PHT88371.1"/>
    <property type="molecule type" value="Genomic_DNA"/>
</dbReference>
<feature type="disulfide bond" evidence="4">
    <location>
        <begin position="13"/>
        <end position="27"/>
    </location>
</feature>
<feature type="disulfide bond" evidence="4">
    <location>
        <begin position="53"/>
        <end position="68"/>
    </location>
</feature>
<dbReference type="CDD" id="cd00035">
    <property type="entry name" value="ChtBD1"/>
    <property type="match status" value="3"/>
</dbReference>
<evidence type="ECO:0000313" key="7">
    <source>
        <dbReference type="Proteomes" id="UP000222542"/>
    </source>
</evidence>
<feature type="domain" description="Chitin-binding type-1" evidence="5">
    <location>
        <begin position="1"/>
        <end position="38"/>
    </location>
</feature>
<dbReference type="Pfam" id="PF00187">
    <property type="entry name" value="Chitin_bind_1"/>
    <property type="match status" value="3"/>
</dbReference>
<feature type="disulfide bond" evidence="4">
    <location>
        <begin position="116"/>
        <end position="128"/>
    </location>
</feature>
<evidence type="ECO:0000256" key="1">
    <source>
        <dbReference type="ARBA" id="ARBA00022669"/>
    </source>
</evidence>
<dbReference type="Gramene" id="PHT88371">
    <property type="protein sequence ID" value="PHT88371"/>
    <property type="gene ID" value="T459_10477"/>
</dbReference>